<evidence type="ECO:0000256" key="2">
    <source>
        <dbReference type="ARBA" id="ARBA00012438"/>
    </source>
</evidence>
<dbReference type="EC" id="2.7.13.3" evidence="2"/>
<name>A0A9Q6S0F8_9BURK</name>
<evidence type="ECO:0000256" key="4">
    <source>
        <dbReference type="ARBA" id="ARBA00022777"/>
    </source>
</evidence>
<dbReference type="SMART" id="SM00387">
    <property type="entry name" value="HATPase_c"/>
    <property type="match status" value="1"/>
</dbReference>
<dbReference type="InterPro" id="IPR004358">
    <property type="entry name" value="Sig_transdc_His_kin-like_C"/>
</dbReference>
<organism evidence="8 9">
    <name type="scientific">Paraburkholderia caribensis</name>
    <dbReference type="NCBI Taxonomy" id="75105"/>
    <lineage>
        <taxon>Bacteria</taxon>
        <taxon>Pseudomonadati</taxon>
        <taxon>Pseudomonadota</taxon>
        <taxon>Betaproteobacteria</taxon>
        <taxon>Burkholderiales</taxon>
        <taxon>Burkholderiaceae</taxon>
        <taxon>Paraburkholderia</taxon>
    </lineage>
</organism>
<reference evidence="8 9" key="1">
    <citation type="journal article" date="2014" name="Genome Announc.">
        <title>Draft Genome Sequence of the Haloacid-Degrading Burkholderia caribensis Strain MBA4.</title>
        <authorList>
            <person name="Pan Y."/>
            <person name="Kong K.F."/>
            <person name="Tsang J.S."/>
        </authorList>
    </citation>
    <scope>NUCLEOTIDE SEQUENCE [LARGE SCALE GENOMIC DNA]</scope>
    <source>
        <strain evidence="8 9">852011</strain>
    </source>
</reference>
<dbReference type="Pfam" id="PF13589">
    <property type="entry name" value="HATPase_c_3"/>
    <property type="match status" value="1"/>
</dbReference>
<dbReference type="PANTHER" id="PTHR43711:SF1">
    <property type="entry name" value="HISTIDINE KINASE 1"/>
    <property type="match status" value="1"/>
</dbReference>
<feature type="domain" description="Histidine kinase" evidence="6">
    <location>
        <begin position="574"/>
        <end position="787"/>
    </location>
</feature>
<keyword evidence="4 7" id="KW-0418">Kinase</keyword>
<dbReference type="Gene3D" id="3.30.565.10">
    <property type="entry name" value="Histidine kinase-like ATPase, C-terminal domain"/>
    <property type="match status" value="2"/>
</dbReference>
<evidence type="ECO:0000259" key="6">
    <source>
        <dbReference type="PROSITE" id="PS50109"/>
    </source>
</evidence>
<dbReference type="AlphaFoldDB" id="A0A9Q6S0F8"/>
<keyword evidence="10" id="KW-1185">Reference proteome</keyword>
<protein>
    <recommendedName>
        <fullName evidence="2">histidine kinase</fullName>
        <ecNumber evidence="2">2.7.13.3</ecNumber>
    </recommendedName>
</protein>
<dbReference type="InterPro" id="IPR003594">
    <property type="entry name" value="HATPase_dom"/>
</dbReference>
<dbReference type="InterPro" id="IPR005467">
    <property type="entry name" value="His_kinase_dom"/>
</dbReference>
<dbReference type="RefSeq" id="WP_107200710.1">
    <property type="nucleotide sequence ID" value="NZ_CP015958.1"/>
</dbReference>
<dbReference type="SUPFAM" id="SSF55874">
    <property type="entry name" value="ATPase domain of HSP90 chaperone/DNA topoisomerase II/histidine kinase"/>
    <property type="match status" value="2"/>
</dbReference>
<accession>A0A9Q6S0F8</accession>
<evidence type="ECO:0000313" key="9">
    <source>
        <dbReference type="Proteomes" id="UP000509548"/>
    </source>
</evidence>
<comment type="catalytic activity">
    <reaction evidence="1">
        <text>ATP + protein L-histidine = ADP + protein N-phospho-L-histidine.</text>
        <dbReference type="EC" id="2.7.13.3"/>
    </reaction>
</comment>
<dbReference type="Proteomes" id="UP000509548">
    <property type="component" value="Chromosome 1"/>
</dbReference>
<dbReference type="GO" id="GO:0004673">
    <property type="term" value="F:protein histidine kinase activity"/>
    <property type="evidence" value="ECO:0007669"/>
    <property type="project" value="UniProtKB-EC"/>
</dbReference>
<dbReference type="InterPro" id="IPR050736">
    <property type="entry name" value="Sensor_HK_Regulatory"/>
</dbReference>
<dbReference type="GO" id="GO:0000160">
    <property type="term" value="P:phosphorelay signal transduction system"/>
    <property type="evidence" value="ECO:0007669"/>
    <property type="project" value="UniProtKB-KW"/>
</dbReference>
<evidence type="ECO:0000256" key="5">
    <source>
        <dbReference type="ARBA" id="ARBA00023012"/>
    </source>
</evidence>
<dbReference type="InterPro" id="IPR036890">
    <property type="entry name" value="HATPase_C_sf"/>
</dbReference>
<dbReference type="Pfam" id="PF02518">
    <property type="entry name" value="HATPase_c"/>
    <property type="match status" value="1"/>
</dbReference>
<dbReference type="PRINTS" id="PR00344">
    <property type="entry name" value="BCTRLSENSOR"/>
</dbReference>
<evidence type="ECO:0000256" key="3">
    <source>
        <dbReference type="ARBA" id="ARBA00022679"/>
    </source>
</evidence>
<gene>
    <name evidence="8" type="ORF">A9O66_07640</name>
    <name evidence="7" type="ORF">VOI32_00890</name>
</gene>
<dbReference type="EMBL" id="JAYLVJ010000001">
    <property type="protein sequence ID" value="MEO1752486.1"/>
    <property type="molecule type" value="Genomic_DNA"/>
</dbReference>
<keyword evidence="3" id="KW-0808">Transferase</keyword>
<sequence length="789" mass="88795">MGFKFAARTLLELGKELISSDEVAINELVKNSIDAGSPSVHCIFNVVVTHGHYQRALDDLKDGKSSAEVFAQLERSVLASAPEESRSAFLEVLRQAVADRDDFEQNLSAAYARFNWIEVRDQGHGMSMDELDAVYLTVGTRSRRRENLAGATYLGDKGVGRLSTMRLGSRLDIKTTCNGERHFNLLTIDWNQFGHDVERDVADILIAPTTGEPKAERTIHGTVIRISDLSGDWPKERLNELLTGPVARMIDPFEKGRANKLLRFEHNGERLLVPNVPEQLLRAAHASCVVQLKFEGDEPVFEGLLDYRLRNAKRVVNQRGVELYSLTQRETSVRGKRGHAAIVATPIRPEVLRQLGPFQVEIYWFNRLIVEAIDGLTAKTRESREEIARWAGGPMLYRYGFRVLPYGNPDDDWLELDKKAFGQAGFKLNRQQIIGRVRVTSAHTALSEQTNREGLVDSPAASALKALLMWLVHVELRDLINAADDDERLNRRQAEVVAEGFWDTEKKVRASIQELRANVPDTNRVMVERIDKSVATLAEQCAQVLSKTEAVIKESADEREKFVHLAGIGLMTEFIFHELDRSIAFALTELEYARREHPQSTVLKNLDDQLKTLSKRVAAFDSLTGEKRQVKTNFEIGEVVTTVLSGHANQFERHGITANVTQDGPVYVRAVRGMLIQILENLISNSVYWLKQQARYEPGFAPRIEINLQSVQKSIFVTDNGPGVDPERQETIFRAFVTSKPVNQGRGLGLYISRELADYHGWKLHMDIGAETTRPGRLNTFVLEVGGEK</sequence>
<evidence type="ECO:0000313" key="10">
    <source>
        <dbReference type="Proteomes" id="UP001462961"/>
    </source>
</evidence>
<reference evidence="8" key="2">
    <citation type="submission" date="2016-06" db="EMBL/GenBank/DDBJ databases">
        <authorList>
            <person name="Huang P."/>
            <person name="Jiang X."/>
            <person name="Liu X."/>
        </authorList>
    </citation>
    <scope>NUCLEOTIDE SEQUENCE</scope>
    <source>
        <strain evidence="8">852011</strain>
    </source>
</reference>
<dbReference type="PANTHER" id="PTHR43711">
    <property type="entry name" value="TWO-COMPONENT HISTIDINE KINASE"/>
    <property type="match status" value="1"/>
</dbReference>
<dbReference type="EMBL" id="CP015958">
    <property type="protein sequence ID" value="QLB62263.1"/>
    <property type="molecule type" value="Genomic_DNA"/>
</dbReference>
<dbReference type="Proteomes" id="UP001462961">
    <property type="component" value="Unassembled WGS sequence"/>
</dbReference>
<evidence type="ECO:0000256" key="1">
    <source>
        <dbReference type="ARBA" id="ARBA00000085"/>
    </source>
</evidence>
<keyword evidence="5" id="KW-0902">Two-component regulatory system</keyword>
<dbReference type="PROSITE" id="PS50109">
    <property type="entry name" value="HIS_KIN"/>
    <property type="match status" value="1"/>
</dbReference>
<evidence type="ECO:0000313" key="7">
    <source>
        <dbReference type="EMBL" id="MEO1752486.1"/>
    </source>
</evidence>
<proteinExistence type="predicted"/>
<evidence type="ECO:0000313" key="8">
    <source>
        <dbReference type="EMBL" id="QLB62263.1"/>
    </source>
</evidence>
<reference evidence="7 10" key="3">
    <citation type="submission" date="2024-01" db="EMBL/GenBank/DDBJ databases">
        <title>The diversity of rhizobia nodulating Mimosa spp. in eleven states of Brazil covering several biomes is determined by host plant, location, and edaphic factors.</title>
        <authorList>
            <person name="Rouws L."/>
            <person name="Barauna A."/>
            <person name="Beukes C."/>
            <person name="De Faria S.M."/>
            <person name="Gross E."/>
            <person name="Dos Reis Junior F.B."/>
            <person name="Simon M."/>
            <person name="Maluk M."/>
            <person name="Odee D.W."/>
            <person name="Kenicer G."/>
            <person name="Young J.P.W."/>
            <person name="Reis V.M."/>
            <person name="Zilli J."/>
            <person name="James E.K."/>
        </authorList>
    </citation>
    <scope>NUCLEOTIDE SEQUENCE [LARGE SCALE GENOMIC DNA]</scope>
    <source>
        <strain evidence="7 10">JHI1651</strain>
    </source>
</reference>